<dbReference type="AlphaFoldDB" id="A0A317F9V3"/>
<dbReference type="PANTHER" id="PTHR35399">
    <property type="entry name" value="SLR8030 PROTEIN"/>
    <property type="match status" value="1"/>
</dbReference>
<organism evidence="2 3">
    <name type="scientific">Falsiroseomonas bella</name>
    <dbReference type="NCBI Taxonomy" id="2184016"/>
    <lineage>
        <taxon>Bacteria</taxon>
        <taxon>Pseudomonadati</taxon>
        <taxon>Pseudomonadota</taxon>
        <taxon>Alphaproteobacteria</taxon>
        <taxon>Acetobacterales</taxon>
        <taxon>Roseomonadaceae</taxon>
        <taxon>Falsiroseomonas</taxon>
    </lineage>
</organism>
<evidence type="ECO:0000313" key="2">
    <source>
        <dbReference type="EMBL" id="PWS35844.1"/>
    </source>
</evidence>
<keyword evidence="3" id="KW-1185">Reference proteome</keyword>
<comment type="caution">
    <text evidence="2">The sequence shown here is derived from an EMBL/GenBank/DDBJ whole genome shotgun (WGS) entry which is preliminary data.</text>
</comment>
<dbReference type="OrthoDB" id="9801383at2"/>
<dbReference type="InterPro" id="IPR008557">
    <property type="entry name" value="PhoX"/>
</dbReference>
<dbReference type="PANTHER" id="PTHR35399:SF2">
    <property type="entry name" value="DUF839 DOMAIN-CONTAINING PROTEIN"/>
    <property type="match status" value="1"/>
</dbReference>
<sequence>MIGRRALLGAAALGLAGPARAYISTLDLAASAVPVRQDDWVAPGLDRQVLIRWGDRVTFDAPAWDPRNPTPEGAAAQFGWDARIAGLVQPALATDGVPRVVLAVAHREVLAAMAWPGLRDRPELAAAMQGASLLNLEKAGDRWLVVDGGFQSRRLGAETLCRWTGPVAATPGVQGLLAPEAGCATPWGSLLLAEGDPRPWLARLFPLALRWGEAARYGWVVELDPLDPQSVPAKRSALGRIGAAAVAAALAADGRAVVFLADGQPLGFLYRFVSAGPAAEPDALDAGRLQVAQAEGESLRWRDLPAGAESDPAAAAAAAGATRFDTPAALALDPRGGRLLLACRAGSGRSPSRVDALNPRPGAHPGHVLEFTGAPEAERMAGRILFLAGDAAEGGRYGRDQPMAALPRYPATLAVDARGRLWVGTDRFGAPGAAADAVFACDLDGPGRAVLLPAYGAPLAGGLGGAMPTPQGDALLVTVRHPGAAPGASFDQPATRWPAFDSRLPPRAALLGLARPGGRPGG</sequence>
<reference evidence="3" key="1">
    <citation type="submission" date="2018-05" db="EMBL/GenBank/DDBJ databases">
        <authorList>
            <person name="Du Z."/>
            <person name="Wang X."/>
        </authorList>
    </citation>
    <scope>NUCLEOTIDE SEQUENCE [LARGE SCALE GENOMIC DNA]</scope>
    <source>
        <strain evidence="3">CQN31</strain>
    </source>
</reference>
<name>A0A317F9V3_9PROT</name>
<dbReference type="PROSITE" id="PS51318">
    <property type="entry name" value="TAT"/>
    <property type="match status" value="1"/>
</dbReference>
<dbReference type="SUPFAM" id="SSF75011">
    <property type="entry name" value="3-carboxy-cis,cis-mucoante lactonizing enzyme"/>
    <property type="match status" value="1"/>
</dbReference>
<feature type="signal peptide" evidence="1">
    <location>
        <begin position="1"/>
        <end position="21"/>
    </location>
</feature>
<dbReference type="Pfam" id="PF05787">
    <property type="entry name" value="PhoX"/>
    <property type="match status" value="1"/>
</dbReference>
<gene>
    <name evidence="2" type="ORF">DFH01_19950</name>
</gene>
<keyword evidence="1" id="KW-0732">Signal</keyword>
<dbReference type="EMBL" id="QGNA01000004">
    <property type="protein sequence ID" value="PWS35844.1"/>
    <property type="molecule type" value="Genomic_DNA"/>
</dbReference>
<protein>
    <submittedName>
        <fullName evidence="2">Phosphatase</fullName>
    </submittedName>
</protein>
<dbReference type="InterPro" id="IPR006311">
    <property type="entry name" value="TAT_signal"/>
</dbReference>
<feature type="chain" id="PRO_5016263261" evidence="1">
    <location>
        <begin position="22"/>
        <end position="522"/>
    </location>
</feature>
<evidence type="ECO:0000313" key="3">
    <source>
        <dbReference type="Proteomes" id="UP000245765"/>
    </source>
</evidence>
<dbReference type="Proteomes" id="UP000245765">
    <property type="component" value="Unassembled WGS sequence"/>
</dbReference>
<proteinExistence type="predicted"/>
<dbReference type="RefSeq" id="WP_109872210.1">
    <property type="nucleotide sequence ID" value="NZ_QGNA01000004.1"/>
</dbReference>
<accession>A0A317F9V3</accession>
<evidence type="ECO:0000256" key="1">
    <source>
        <dbReference type="SAM" id="SignalP"/>
    </source>
</evidence>